<feature type="compositionally biased region" description="Polar residues" evidence="3">
    <location>
        <begin position="27"/>
        <end position="44"/>
    </location>
</feature>
<dbReference type="Pfam" id="PF00806">
    <property type="entry name" value="PUF"/>
    <property type="match status" value="5"/>
</dbReference>
<gene>
    <name evidence="5" type="ORF">K437DRAFT_292824</name>
</gene>
<feature type="repeat" description="Pumilio" evidence="2">
    <location>
        <begin position="725"/>
        <end position="760"/>
    </location>
</feature>
<evidence type="ECO:0000256" key="2">
    <source>
        <dbReference type="PROSITE-ProRule" id="PRU00317"/>
    </source>
</evidence>
<dbReference type="STRING" id="1037660.A0A066WJH4"/>
<keyword evidence="6" id="KW-1185">Reference proteome</keyword>
<keyword evidence="1" id="KW-0677">Repeat</keyword>
<dbReference type="InterPro" id="IPR011989">
    <property type="entry name" value="ARM-like"/>
</dbReference>
<feature type="region of interest" description="Disordered" evidence="3">
    <location>
        <begin position="1"/>
        <end position="97"/>
    </location>
</feature>
<dbReference type="HOGENOM" id="CLU_327646_0_0_1"/>
<accession>A0A066WJH4</accession>
<dbReference type="EMBL" id="JMSN01000007">
    <property type="protein sequence ID" value="KDN52708.1"/>
    <property type="molecule type" value="Genomic_DNA"/>
</dbReference>
<dbReference type="OrthoDB" id="668540at2759"/>
<dbReference type="GO" id="GO:0000288">
    <property type="term" value="P:nuclear-transcribed mRNA catabolic process, deadenylation-dependent decay"/>
    <property type="evidence" value="ECO:0007669"/>
    <property type="project" value="TreeGrafter"/>
</dbReference>
<feature type="domain" description="PUM-HD" evidence="4">
    <location>
        <begin position="522"/>
        <end position="873"/>
    </location>
</feature>
<feature type="compositionally biased region" description="Low complexity" evidence="3">
    <location>
        <begin position="58"/>
        <end position="72"/>
    </location>
</feature>
<dbReference type="SMART" id="SM00025">
    <property type="entry name" value="Pumilio"/>
    <property type="match status" value="5"/>
</dbReference>
<evidence type="ECO:0000256" key="3">
    <source>
        <dbReference type="SAM" id="MobiDB-lite"/>
    </source>
</evidence>
<dbReference type="InParanoid" id="A0A066WJH4"/>
<dbReference type="Proteomes" id="UP000027361">
    <property type="component" value="Unassembled WGS sequence"/>
</dbReference>
<dbReference type="GO" id="GO:0003730">
    <property type="term" value="F:mRNA 3'-UTR binding"/>
    <property type="evidence" value="ECO:0007669"/>
    <property type="project" value="TreeGrafter"/>
</dbReference>
<protein>
    <submittedName>
        <fullName evidence="5">ARM repeat-containing protein</fullName>
    </submittedName>
</protein>
<feature type="compositionally biased region" description="Polar residues" evidence="3">
    <location>
        <begin position="404"/>
        <end position="420"/>
    </location>
</feature>
<dbReference type="PROSITE" id="PS50303">
    <property type="entry name" value="PUM_HD"/>
    <property type="match status" value="1"/>
</dbReference>
<sequence>MQQNTSHHRSQAADDDGRQIGPMRTPLAQQQDLAPDSAMSQTQELPPPGTQAFKLSGLASIPPLSLPHPSSLQQHIRSKTEQPSASPPQHHLVHDPFGFNRNRHVAAGAGGISSSDGGIQPAPDVFSQRPPHSDPAYDIRMGIGGPLDDTGISSPCDTVPPHARSQTAATDEAALSYGISDGRTAYSQRLHEPQVGASSLQSGFTVSIFPRTASVEPRELNRNTQGAHVGEHSVLPVSVSAAVGSALRLHDHSTDASQHGGSGLGTAGLGTGWTSFDTSGAKQAEASTSGTLVSSIDLDEQMRKDESRIFHSTPPGPTRAEMLRYNPPIASTPLSGKVMRMNPHVRQSTNSTVSLGSDSDSVQQAQAEFDLRKENSELRSLVGKIAAQLDYAHAQLHVANEQIQRQHPIQGTSRDSASLSQGGGPRPVPMINPALHAALMQGGQPFLPVSSANAAATAGTPPNAQQLSVVSHTSLLHSSAPSKQSPALLFRPTFNTPAQEISSATTPPRIAAPAATSRSGADRWAALKEDGPIRRRDTETSAETLIAQVLSGRNGQDTSIFLQQQLKNCTDERKKAIVKAMKPVLIALCEDKHGNFLVQRAIGVDASLAWDLKERFVDLALSQFGCHVVQRVLDEEEPIKMAVVEALLSDRLMDTLAARSSVHIWQKALEITWTQASFRAKIFQVLNDSLRAKWALTAMQETGSIICQNIFESADASEKGECIREILERIPDCANNQWGVWVVQHMIDHGEPETRQTVFQRLLEQAVQLTLSQYGQKAIMTALKTNDPAFMVPYVDILCNRDGGGQASGTSSRRSVLIDIACVPQGFNIVTQLLTNVDMEQRERIVSTVRRNSVFLKGSKAGLRVHTLCERARAYSGY</sequence>
<organism evidence="5 6">
    <name type="scientific">Tilletiaria anomala (strain ATCC 24038 / CBS 436.72 / UBC 951)</name>
    <dbReference type="NCBI Taxonomy" id="1037660"/>
    <lineage>
        <taxon>Eukaryota</taxon>
        <taxon>Fungi</taxon>
        <taxon>Dikarya</taxon>
        <taxon>Basidiomycota</taxon>
        <taxon>Ustilaginomycotina</taxon>
        <taxon>Exobasidiomycetes</taxon>
        <taxon>Georgefischeriales</taxon>
        <taxon>Tilletiariaceae</taxon>
        <taxon>Tilletiaria</taxon>
    </lineage>
</organism>
<dbReference type="InterPro" id="IPR033133">
    <property type="entry name" value="PUM-HD"/>
</dbReference>
<name>A0A066WJH4_TILAU</name>
<evidence type="ECO:0000313" key="6">
    <source>
        <dbReference type="Proteomes" id="UP000027361"/>
    </source>
</evidence>
<dbReference type="SUPFAM" id="SSF48371">
    <property type="entry name" value="ARM repeat"/>
    <property type="match status" value="1"/>
</dbReference>
<feature type="repeat" description="Pumilio" evidence="2">
    <location>
        <begin position="611"/>
        <end position="649"/>
    </location>
</feature>
<evidence type="ECO:0000256" key="1">
    <source>
        <dbReference type="ARBA" id="ARBA00022737"/>
    </source>
</evidence>
<proteinExistence type="predicted"/>
<comment type="caution">
    <text evidence="5">The sequence shown here is derived from an EMBL/GenBank/DDBJ whole genome shotgun (WGS) entry which is preliminary data.</text>
</comment>
<dbReference type="PANTHER" id="PTHR12537:SF12">
    <property type="entry name" value="MATERNAL PROTEIN PUMILIO"/>
    <property type="match status" value="1"/>
</dbReference>
<reference evidence="5 6" key="1">
    <citation type="submission" date="2014-05" db="EMBL/GenBank/DDBJ databases">
        <title>Draft genome sequence of a rare smut relative, Tilletiaria anomala UBC 951.</title>
        <authorList>
            <consortium name="DOE Joint Genome Institute"/>
            <person name="Toome M."/>
            <person name="Kuo A."/>
            <person name="Henrissat B."/>
            <person name="Lipzen A."/>
            <person name="Tritt A."/>
            <person name="Yoshinaga Y."/>
            <person name="Zane M."/>
            <person name="Barry K."/>
            <person name="Grigoriev I.V."/>
            <person name="Spatafora J.W."/>
            <person name="Aimea M.C."/>
        </authorList>
    </citation>
    <scope>NUCLEOTIDE SEQUENCE [LARGE SCALE GENOMIC DNA]</scope>
    <source>
        <strain evidence="5 6">UBC 951</strain>
    </source>
</reference>
<dbReference type="GeneID" id="25267116"/>
<evidence type="ECO:0000313" key="5">
    <source>
        <dbReference type="EMBL" id="KDN52708.1"/>
    </source>
</evidence>
<dbReference type="PANTHER" id="PTHR12537">
    <property type="entry name" value="RNA BINDING PROTEIN PUMILIO-RELATED"/>
    <property type="match status" value="1"/>
</dbReference>
<dbReference type="GO" id="GO:0005737">
    <property type="term" value="C:cytoplasm"/>
    <property type="evidence" value="ECO:0007669"/>
    <property type="project" value="TreeGrafter"/>
</dbReference>
<dbReference type="Gene3D" id="1.25.10.10">
    <property type="entry name" value="Leucine-rich Repeat Variant"/>
    <property type="match status" value="1"/>
</dbReference>
<dbReference type="AlphaFoldDB" id="A0A066WJH4"/>
<dbReference type="PROSITE" id="PS50302">
    <property type="entry name" value="PUM"/>
    <property type="match status" value="2"/>
</dbReference>
<evidence type="ECO:0000259" key="4">
    <source>
        <dbReference type="PROSITE" id="PS50303"/>
    </source>
</evidence>
<dbReference type="RefSeq" id="XP_013245547.1">
    <property type="nucleotide sequence ID" value="XM_013390093.1"/>
</dbReference>
<feature type="region of interest" description="Disordered" evidence="3">
    <location>
        <begin position="404"/>
        <end position="431"/>
    </location>
</feature>
<feature type="compositionally biased region" description="Basic residues" evidence="3">
    <location>
        <begin position="1"/>
        <end position="10"/>
    </location>
</feature>
<dbReference type="InterPro" id="IPR016024">
    <property type="entry name" value="ARM-type_fold"/>
</dbReference>
<dbReference type="InterPro" id="IPR001313">
    <property type="entry name" value="Pumilio_RNA-bd_rpt"/>
</dbReference>